<keyword evidence="2" id="KW-0442">Lipid degradation</keyword>
<dbReference type="InterPro" id="IPR050301">
    <property type="entry name" value="NTE"/>
</dbReference>
<name>A0A6C0LFR9_9ZZZZ</name>
<evidence type="ECO:0000256" key="3">
    <source>
        <dbReference type="ARBA" id="ARBA00023098"/>
    </source>
</evidence>
<dbReference type="Gene3D" id="3.40.1090.10">
    <property type="entry name" value="Cytosolic phospholipase A2 catalytic domain"/>
    <property type="match status" value="1"/>
</dbReference>
<evidence type="ECO:0000256" key="2">
    <source>
        <dbReference type="ARBA" id="ARBA00022963"/>
    </source>
</evidence>
<dbReference type="PANTHER" id="PTHR14226">
    <property type="entry name" value="NEUROPATHY TARGET ESTERASE/SWISS CHEESE D.MELANOGASTER"/>
    <property type="match status" value="1"/>
</dbReference>
<dbReference type="GO" id="GO:0016787">
    <property type="term" value="F:hydrolase activity"/>
    <property type="evidence" value="ECO:0007669"/>
    <property type="project" value="UniProtKB-KW"/>
</dbReference>
<feature type="domain" description="PNPLA" evidence="4">
    <location>
        <begin position="7"/>
        <end position="187"/>
    </location>
</feature>
<accession>A0A6C0LFR9</accession>
<dbReference type="AlphaFoldDB" id="A0A6C0LFR9"/>
<protein>
    <recommendedName>
        <fullName evidence="4">PNPLA domain-containing protein</fullName>
    </recommendedName>
</protein>
<dbReference type="InterPro" id="IPR002641">
    <property type="entry name" value="PNPLA_dom"/>
</dbReference>
<dbReference type="PROSITE" id="PS51635">
    <property type="entry name" value="PNPLA"/>
    <property type="match status" value="1"/>
</dbReference>
<reference evidence="5" key="1">
    <citation type="journal article" date="2020" name="Nature">
        <title>Giant virus diversity and host interactions through global metagenomics.</title>
        <authorList>
            <person name="Schulz F."/>
            <person name="Roux S."/>
            <person name="Paez-Espino D."/>
            <person name="Jungbluth S."/>
            <person name="Walsh D.A."/>
            <person name="Denef V.J."/>
            <person name="McMahon K.D."/>
            <person name="Konstantinidis K.T."/>
            <person name="Eloe-Fadrosh E.A."/>
            <person name="Kyrpides N.C."/>
            <person name="Woyke T."/>
        </authorList>
    </citation>
    <scope>NUCLEOTIDE SEQUENCE</scope>
    <source>
        <strain evidence="5">GVMAG-M-3300027770-17</strain>
    </source>
</reference>
<dbReference type="EMBL" id="MN740468">
    <property type="protein sequence ID" value="QHU28002.1"/>
    <property type="molecule type" value="Genomic_DNA"/>
</dbReference>
<keyword evidence="1" id="KW-0378">Hydrolase</keyword>
<keyword evidence="3" id="KW-0443">Lipid metabolism</keyword>
<dbReference type="InterPro" id="IPR016035">
    <property type="entry name" value="Acyl_Trfase/lysoPLipase"/>
</dbReference>
<dbReference type="PANTHER" id="PTHR14226:SF78">
    <property type="entry name" value="SLR0060 PROTEIN"/>
    <property type="match status" value="1"/>
</dbReference>
<evidence type="ECO:0000313" key="5">
    <source>
        <dbReference type="EMBL" id="QHU28002.1"/>
    </source>
</evidence>
<evidence type="ECO:0000259" key="4">
    <source>
        <dbReference type="PROSITE" id="PS51635"/>
    </source>
</evidence>
<dbReference type="Pfam" id="PF01734">
    <property type="entry name" value="Patatin"/>
    <property type="match status" value="1"/>
</dbReference>
<dbReference type="GO" id="GO:0016042">
    <property type="term" value="P:lipid catabolic process"/>
    <property type="evidence" value="ECO:0007669"/>
    <property type="project" value="UniProtKB-KW"/>
</dbReference>
<dbReference type="SUPFAM" id="SSF52151">
    <property type="entry name" value="FabD/lysophospholipase-like"/>
    <property type="match status" value="1"/>
</dbReference>
<sequence>MEAFKILCLGGGGIKGIMHIGALEELEKEVGLLHKHFSKGIYGCSVGSLIATSIAFGISPQQIKKIYNKISNFKKLVDMNDLTKIQNILNNKGIFSMTKFENILIKLFNEFKIDIKSKKCCDALIPLYISASNLSKGTPTLFTGNVPVLKAIMASCCLPFIFQPQIINNNVYVDGGFITNILLNLVPEKDRAMALSFSIIHTKEKITNLKSLKPLEYLYKLYKISCLYEHYKNSYKNNIDLWYDKGSSVSDFTEDEKNEMILIGSKLCRRFISQCTN</sequence>
<proteinExistence type="predicted"/>
<evidence type="ECO:0000256" key="1">
    <source>
        <dbReference type="ARBA" id="ARBA00022801"/>
    </source>
</evidence>
<organism evidence="5">
    <name type="scientific">viral metagenome</name>
    <dbReference type="NCBI Taxonomy" id="1070528"/>
    <lineage>
        <taxon>unclassified sequences</taxon>
        <taxon>metagenomes</taxon>
        <taxon>organismal metagenomes</taxon>
    </lineage>
</organism>